<accession>A0A5A7QKK3</accession>
<keyword evidence="5" id="KW-0256">Endoplasmic reticulum</keyword>
<evidence type="ECO:0000256" key="3">
    <source>
        <dbReference type="ARBA" id="ARBA00010288"/>
    </source>
</evidence>
<comment type="function">
    <text evidence="8 9">Intramembrane glycolipid transporter that operates in the biosynthetic pathway of dolichol-linked oligosaccharides, the glycan precursors employed in protein asparagine (N)-glycosylation. The sequential addition of sugars to dolichol pyrophosphate produces dolichol-linked oligosaccharides containing fourteen sugars, including two GlcNAcs, nine mannoses and three glucoses. Once assembled, the oligosaccharide is transferred from the lipid to nascent proteins by oligosaccharyltransferases. The assembly of dolichol-linked oligosaccharides begins on the cytosolic side of the endoplasmic reticulum membrane and finishes in its lumen. RFT1 could mediate the translocation of the cytosolically oriented intermediate DolPP-GlcNAc2Man5, produced by ALG11, into the ER lumen where dolichol-linked oligosaccharides assembly continues. However, the intramembrane lipid transporter activity could not be confirmed in vitro.</text>
</comment>
<keyword evidence="11" id="KW-1185">Reference proteome</keyword>
<reference evidence="11" key="1">
    <citation type="journal article" date="2019" name="Curr. Biol.">
        <title>Genome Sequence of Striga asiatica Provides Insight into the Evolution of Plant Parasitism.</title>
        <authorList>
            <person name="Yoshida S."/>
            <person name="Kim S."/>
            <person name="Wafula E.K."/>
            <person name="Tanskanen J."/>
            <person name="Kim Y.M."/>
            <person name="Honaas L."/>
            <person name="Yang Z."/>
            <person name="Spallek T."/>
            <person name="Conn C.E."/>
            <person name="Ichihashi Y."/>
            <person name="Cheong K."/>
            <person name="Cui S."/>
            <person name="Der J.P."/>
            <person name="Gundlach H."/>
            <person name="Jiao Y."/>
            <person name="Hori C."/>
            <person name="Ishida J.K."/>
            <person name="Kasahara H."/>
            <person name="Kiba T."/>
            <person name="Kim M.S."/>
            <person name="Koo N."/>
            <person name="Laohavisit A."/>
            <person name="Lee Y.H."/>
            <person name="Lumba S."/>
            <person name="McCourt P."/>
            <person name="Mortimer J.C."/>
            <person name="Mutuku J.M."/>
            <person name="Nomura T."/>
            <person name="Sasaki-Sekimoto Y."/>
            <person name="Seto Y."/>
            <person name="Wang Y."/>
            <person name="Wakatake T."/>
            <person name="Sakakibara H."/>
            <person name="Demura T."/>
            <person name="Yamaguchi S."/>
            <person name="Yoneyama K."/>
            <person name="Manabe R.I."/>
            <person name="Nelson D.C."/>
            <person name="Schulman A.H."/>
            <person name="Timko M.P."/>
            <person name="dePamphilis C.W."/>
            <person name="Choi D."/>
            <person name="Shirasu K."/>
        </authorList>
    </citation>
    <scope>NUCLEOTIDE SEQUENCE [LARGE SCALE GENOMIC DNA]</scope>
    <source>
        <strain evidence="11">cv. UVA1</strain>
    </source>
</reference>
<evidence type="ECO:0000256" key="8">
    <source>
        <dbReference type="ARBA" id="ARBA00045912"/>
    </source>
</evidence>
<dbReference type="GO" id="GO:0034203">
    <property type="term" value="P:glycolipid translocation"/>
    <property type="evidence" value="ECO:0007669"/>
    <property type="project" value="TreeGrafter"/>
</dbReference>
<dbReference type="OrthoDB" id="9979195at2759"/>
<comment type="similarity">
    <text evidence="3 9">Belongs to the RFT1 family.</text>
</comment>
<dbReference type="Pfam" id="PF04506">
    <property type="entry name" value="Rft-1"/>
    <property type="match status" value="1"/>
</dbReference>
<feature type="non-terminal residue" evidence="10">
    <location>
        <position position="139"/>
    </location>
</feature>
<evidence type="ECO:0000256" key="6">
    <source>
        <dbReference type="ARBA" id="ARBA00022989"/>
    </source>
</evidence>
<feature type="transmembrane region" description="Helical" evidence="9">
    <location>
        <begin position="98"/>
        <end position="121"/>
    </location>
</feature>
<dbReference type="PANTHER" id="PTHR13117:SF5">
    <property type="entry name" value="PROTEIN RFT1 HOMOLOG"/>
    <property type="match status" value="1"/>
</dbReference>
<name>A0A5A7QKK3_STRAF</name>
<evidence type="ECO:0000313" key="10">
    <source>
        <dbReference type="EMBL" id="GER45674.1"/>
    </source>
</evidence>
<protein>
    <recommendedName>
        <fullName evidence="9">Protein RFT1 homolog</fullName>
    </recommendedName>
</protein>
<evidence type="ECO:0000256" key="2">
    <source>
        <dbReference type="ARBA" id="ARBA00004922"/>
    </source>
</evidence>
<dbReference type="GO" id="GO:0006488">
    <property type="term" value="P:dolichol-linked oligosaccharide biosynthetic process"/>
    <property type="evidence" value="ECO:0007669"/>
    <property type="project" value="InterPro"/>
</dbReference>
<dbReference type="PANTHER" id="PTHR13117">
    <property type="entry name" value="ENDOPLASMIC RETICULUM MULTISPAN TRANSMEMBRANE PROTEIN-RELATED"/>
    <property type="match status" value="1"/>
</dbReference>
<comment type="caution">
    <text evidence="10">The sequence shown here is derived from an EMBL/GenBank/DDBJ whole genome shotgun (WGS) entry which is preliminary data.</text>
</comment>
<keyword evidence="6 9" id="KW-1133">Transmembrane helix</keyword>
<keyword evidence="4 9" id="KW-0812">Transmembrane</keyword>
<dbReference type="InterPro" id="IPR007594">
    <property type="entry name" value="RFT1"/>
</dbReference>
<comment type="subcellular location">
    <subcellularLocation>
        <location evidence="1 9">Endoplasmic reticulum membrane</location>
        <topology evidence="1 9">Multi-pass membrane protein</topology>
    </subcellularLocation>
</comment>
<comment type="pathway">
    <text evidence="2">Protein modification; protein glycosylation.</text>
</comment>
<comment type="caution">
    <text evidence="9">Lacks conserved residue(s) required for the propagation of feature annotation.</text>
</comment>
<feature type="transmembrane region" description="Helical" evidence="9">
    <location>
        <begin position="69"/>
        <end position="92"/>
    </location>
</feature>
<keyword evidence="7 9" id="KW-0472">Membrane</keyword>
<dbReference type="AlphaFoldDB" id="A0A5A7QKK3"/>
<evidence type="ECO:0000256" key="9">
    <source>
        <dbReference type="RuleBase" id="RU365067"/>
    </source>
</evidence>
<organism evidence="10 11">
    <name type="scientific">Striga asiatica</name>
    <name type="common">Asiatic witchweed</name>
    <name type="synonym">Buchnera asiatica</name>
    <dbReference type="NCBI Taxonomy" id="4170"/>
    <lineage>
        <taxon>Eukaryota</taxon>
        <taxon>Viridiplantae</taxon>
        <taxon>Streptophyta</taxon>
        <taxon>Embryophyta</taxon>
        <taxon>Tracheophyta</taxon>
        <taxon>Spermatophyta</taxon>
        <taxon>Magnoliopsida</taxon>
        <taxon>eudicotyledons</taxon>
        <taxon>Gunneridae</taxon>
        <taxon>Pentapetalae</taxon>
        <taxon>asterids</taxon>
        <taxon>lamiids</taxon>
        <taxon>Lamiales</taxon>
        <taxon>Orobanchaceae</taxon>
        <taxon>Buchnereae</taxon>
        <taxon>Striga</taxon>
    </lineage>
</organism>
<feature type="non-terminal residue" evidence="10">
    <location>
        <position position="1"/>
    </location>
</feature>
<proteinExistence type="inferred from homology"/>
<evidence type="ECO:0000313" key="11">
    <source>
        <dbReference type="Proteomes" id="UP000325081"/>
    </source>
</evidence>
<gene>
    <name evidence="10" type="ORF">STAS_22650</name>
</gene>
<evidence type="ECO:0000256" key="4">
    <source>
        <dbReference type="ARBA" id="ARBA00022692"/>
    </source>
</evidence>
<sequence length="139" mass="15960">TSEAFLHAVADENQLKQSNDSLLVFSLIYLILNVLLIRTADMIFRIIYSAIFIRKYFKSSQDLSFSFRACLPGGSLLLLVSGVATFILQRVYLNKDNFWSTFTVHMSFGLACFSVAAFVIYQKEKPFINKILRFREHAD</sequence>
<dbReference type="Proteomes" id="UP000325081">
    <property type="component" value="Unassembled WGS sequence"/>
</dbReference>
<evidence type="ECO:0000256" key="1">
    <source>
        <dbReference type="ARBA" id="ARBA00004477"/>
    </source>
</evidence>
<dbReference type="EMBL" id="BKCP01007222">
    <property type="protein sequence ID" value="GER45674.1"/>
    <property type="molecule type" value="Genomic_DNA"/>
</dbReference>
<dbReference type="GO" id="GO:0005789">
    <property type="term" value="C:endoplasmic reticulum membrane"/>
    <property type="evidence" value="ECO:0007669"/>
    <property type="project" value="UniProtKB-SubCell"/>
</dbReference>
<evidence type="ECO:0000256" key="7">
    <source>
        <dbReference type="ARBA" id="ARBA00023136"/>
    </source>
</evidence>
<feature type="transmembrane region" description="Helical" evidence="9">
    <location>
        <begin position="22"/>
        <end position="48"/>
    </location>
</feature>
<evidence type="ECO:0000256" key="5">
    <source>
        <dbReference type="ARBA" id="ARBA00022824"/>
    </source>
</evidence>